<comment type="catalytic activity">
    <reaction evidence="1 14 15 16">
        <text>Endonucleolytic cleavage to 5'-phosphomonoester.</text>
        <dbReference type="EC" id="3.1.26.4"/>
    </reaction>
</comment>
<dbReference type="InterPro" id="IPR001352">
    <property type="entry name" value="RNase_HII/HIII"/>
</dbReference>
<evidence type="ECO:0000256" key="14">
    <source>
        <dbReference type="HAMAP-Rule" id="MF_00052"/>
    </source>
</evidence>
<accession>A0A840HQM5</accession>
<feature type="binding site" evidence="14 15">
    <location>
        <position position="110"/>
    </location>
    <ligand>
        <name>a divalent metal cation</name>
        <dbReference type="ChEBI" id="CHEBI:60240"/>
    </ligand>
</feature>
<evidence type="ECO:0000256" key="8">
    <source>
        <dbReference type="ARBA" id="ARBA00022490"/>
    </source>
</evidence>
<dbReference type="EMBL" id="JACHOV010000001">
    <property type="protein sequence ID" value="MBB4639949.1"/>
    <property type="molecule type" value="Genomic_DNA"/>
</dbReference>
<evidence type="ECO:0000256" key="1">
    <source>
        <dbReference type="ARBA" id="ARBA00000077"/>
    </source>
</evidence>
<feature type="binding site" evidence="14 15">
    <location>
        <position position="19"/>
    </location>
    <ligand>
        <name>a divalent metal cation</name>
        <dbReference type="ChEBI" id="CHEBI:60240"/>
    </ligand>
</feature>
<evidence type="ECO:0000256" key="6">
    <source>
        <dbReference type="ARBA" id="ARBA00012180"/>
    </source>
</evidence>
<keyword evidence="20" id="KW-1185">Reference proteome</keyword>
<feature type="compositionally biased region" description="Basic and acidic residues" evidence="17">
    <location>
        <begin position="1"/>
        <end position="11"/>
    </location>
</feature>
<dbReference type="GO" id="GO:0003723">
    <property type="term" value="F:RNA binding"/>
    <property type="evidence" value="ECO:0007669"/>
    <property type="project" value="UniProtKB-UniRule"/>
</dbReference>
<dbReference type="InterPro" id="IPR024567">
    <property type="entry name" value="RNase_HII/HIII_dom"/>
</dbReference>
<gene>
    <name evidence="14" type="primary">rnhB</name>
    <name evidence="19" type="ORF">HNQ99_000229</name>
</gene>
<evidence type="ECO:0000256" key="11">
    <source>
        <dbReference type="ARBA" id="ARBA00022759"/>
    </source>
</evidence>
<dbReference type="InterPro" id="IPR022898">
    <property type="entry name" value="RNase_HII"/>
</dbReference>
<dbReference type="InterPro" id="IPR036397">
    <property type="entry name" value="RNaseH_sf"/>
</dbReference>
<dbReference type="GO" id="GO:0030145">
    <property type="term" value="F:manganese ion binding"/>
    <property type="evidence" value="ECO:0007669"/>
    <property type="project" value="UniProtKB-UniRule"/>
</dbReference>
<protein>
    <recommendedName>
        <fullName evidence="7 14">Ribonuclease HII</fullName>
        <shortName evidence="14">RNase HII</shortName>
        <ecNumber evidence="6 14">3.1.26.4</ecNumber>
    </recommendedName>
</protein>
<reference evidence="19 20" key="1">
    <citation type="submission" date="2020-08" db="EMBL/GenBank/DDBJ databases">
        <title>Genomic Encyclopedia of Type Strains, Phase IV (KMG-IV): sequencing the most valuable type-strain genomes for metagenomic binning, comparative biology and taxonomic classification.</title>
        <authorList>
            <person name="Goeker M."/>
        </authorList>
    </citation>
    <scope>NUCLEOTIDE SEQUENCE [LARGE SCALE GENOMIC DNA]</scope>
    <source>
        <strain evidence="19 20">DSM 7465</strain>
    </source>
</reference>
<dbReference type="GO" id="GO:0043137">
    <property type="term" value="P:DNA replication, removal of RNA primer"/>
    <property type="evidence" value="ECO:0007669"/>
    <property type="project" value="TreeGrafter"/>
</dbReference>
<name>A0A840HQM5_9SPHN</name>
<evidence type="ECO:0000313" key="19">
    <source>
        <dbReference type="EMBL" id="MBB4639949.1"/>
    </source>
</evidence>
<evidence type="ECO:0000256" key="10">
    <source>
        <dbReference type="ARBA" id="ARBA00022723"/>
    </source>
</evidence>
<evidence type="ECO:0000256" key="16">
    <source>
        <dbReference type="RuleBase" id="RU003515"/>
    </source>
</evidence>
<evidence type="ECO:0000259" key="18">
    <source>
        <dbReference type="PROSITE" id="PS51975"/>
    </source>
</evidence>
<evidence type="ECO:0000256" key="9">
    <source>
        <dbReference type="ARBA" id="ARBA00022722"/>
    </source>
</evidence>
<keyword evidence="11 14" id="KW-0255">Endonuclease</keyword>
<dbReference type="CDD" id="cd07182">
    <property type="entry name" value="RNase_HII_bacteria_HII_like"/>
    <property type="match status" value="1"/>
</dbReference>
<dbReference type="NCBIfam" id="NF000595">
    <property type="entry name" value="PRK00015.1-3"/>
    <property type="match status" value="1"/>
</dbReference>
<feature type="domain" description="RNase H type-2" evidence="18">
    <location>
        <begin position="12"/>
        <end position="198"/>
    </location>
</feature>
<feature type="region of interest" description="Disordered" evidence="17">
    <location>
        <begin position="1"/>
        <end position="20"/>
    </location>
</feature>
<evidence type="ECO:0000256" key="13">
    <source>
        <dbReference type="ARBA" id="ARBA00023211"/>
    </source>
</evidence>
<keyword evidence="8 14" id="KW-0963">Cytoplasm</keyword>
<dbReference type="PANTHER" id="PTHR10954:SF18">
    <property type="entry name" value="RIBONUCLEASE HII"/>
    <property type="match status" value="1"/>
</dbReference>
<evidence type="ECO:0000256" key="2">
    <source>
        <dbReference type="ARBA" id="ARBA00001946"/>
    </source>
</evidence>
<dbReference type="EC" id="3.1.26.4" evidence="6 14"/>
<comment type="cofactor">
    <cofactor evidence="2">
        <name>Mg(2+)</name>
        <dbReference type="ChEBI" id="CHEBI:18420"/>
    </cofactor>
</comment>
<dbReference type="Proteomes" id="UP000575068">
    <property type="component" value="Unassembled WGS sequence"/>
</dbReference>
<evidence type="ECO:0000256" key="12">
    <source>
        <dbReference type="ARBA" id="ARBA00022801"/>
    </source>
</evidence>
<sequence length="198" mass="21654">MPDFSHEDRHTGHVAGVDEAGRGPLAGPVLAAAVILDRKAVPDGLNDSKQLPAARRAVLEREIRQSAICFGIGICTVEEIDELNILWATMLAMRRAVEAMARDCAHILVDGNRCPQWRWASTAIVEGDAKCLSIAAASILAKEARDRMMVEASRAHPNYGWERNKGYGTPEHLEALRLHGPTPLHRKSFAPVAQLVLL</sequence>
<keyword evidence="10 14" id="KW-0479">Metal-binding</keyword>
<dbReference type="PROSITE" id="PS51975">
    <property type="entry name" value="RNASE_H_2"/>
    <property type="match status" value="1"/>
</dbReference>
<comment type="caution">
    <text evidence="19">The sequence shown here is derived from an EMBL/GenBank/DDBJ whole genome shotgun (WGS) entry which is preliminary data.</text>
</comment>
<keyword evidence="9 14" id="KW-0540">Nuclease</keyword>
<comment type="subcellular location">
    <subcellularLocation>
        <location evidence="4 14">Cytoplasm</location>
    </subcellularLocation>
</comment>
<dbReference type="Gene3D" id="3.30.420.10">
    <property type="entry name" value="Ribonuclease H-like superfamily/Ribonuclease H"/>
    <property type="match status" value="1"/>
</dbReference>
<dbReference type="RefSeq" id="WP_184473801.1">
    <property type="nucleotide sequence ID" value="NZ_JACHOV010000001.1"/>
</dbReference>
<dbReference type="FunFam" id="3.30.420.10:FF:000006">
    <property type="entry name" value="Ribonuclease HII"/>
    <property type="match status" value="1"/>
</dbReference>
<evidence type="ECO:0000256" key="7">
    <source>
        <dbReference type="ARBA" id="ARBA00019179"/>
    </source>
</evidence>
<dbReference type="HAMAP" id="MF_00052_B">
    <property type="entry name" value="RNase_HII_B"/>
    <property type="match status" value="1"/>
</dbReference>
<comment type="similarity">
    <text evidence="5 14 16">Belongs to the RNase HII family.</text>
</comment>
<dbReference type="GO" id="GO:0006298">
    <property type="term" value="P:mismatch repair"/>
    <property type="evidence" value="ECO:0007669"/>
    <property type="project" value="TreeGrafter"/>
</dbReference>
<keyword evidence="13 14" id="KW-0464">Manganese</keyword>
<dbReference type="SUPFAM" id="SSF53098">
    <property type="entry name" value="Ribonuclease H-like"/>
    <property type="match status" value="1"/>
</dbReference>
<dbReference type="GO" id="GO:0004523">
    <property type="term" value="F:RNA-DNA hybrid ribonuclease activity"/>
    <property type="evidence" value="ECO:0007669"/>
    <property type="project" value="UniProtKB-UniRule"/>
</dbReference>
<evidence type="ECO:0000256" key="4">
    <source>
        <dbReference type="ARBA" id="ARBA00004496"/>
    </source>
</evidence>
<dbReference type="GO" id="GO:0005737">
    <property type="term" value="C:cytoplasm"/>
    <property type="evidence" value="ECO:0007669"/>
    <property type="project" value="UniProtKB-SubCell"/>
</dbReference>
<dbReference type="PANTHER" id="PTHR10954">
    <property type="entry name" value="RIBONUCLEASE H2 SUBUNIT A"/>
    <property type="match status" value="1"/>
</dbReference>
<dbReference type="NCBIfam" id="NF000594">
    <property type="entry name" value="PRK00015.1-1"/>
    <property type="match status" value="1"/>
</dbReference>
<organism evidence="19 20">
    <name type="scientific">Rhizorhapis suberifaciens</name>
    <name type="common">corky root of lettuce</name>
    <dbReference type="NCBI Taxonomy" id="13656"/>
    <lineage>
        <taxon>Bacteria</taxon>
        <taxon>Pseudomonadati</taxon>
        <taxon>Pseudomonadota</taxon>
        <taxon>Alphaproteobacteria</taxon>
        <taxon>Sphingomonadales</taxon>
        <taxon>Sphingomonadaceae</taxon>
        <taxon>Rhizorhapis</taxon>
    </lineage>
</organism>
<evidence type="ECO:0000313" key="20">
    <source>
        <dbReference type="Proteomes" id="UP000575068"/>
    </source>
</evidence>
<evidence type="ECO:0000256" key="5">
    <source>
        <dbReference type="ARBA" id="ARBA00007383"/>
    </source>
</evidence>
<evidence type="ECO:0000256" key="3">
    <source>
        <dbReference type="ARBA" id="ARBA00004065"/>
    </source>
</evidence>
<comment type="function">
    <text evidence="3 14 16">Endonuclease that specifically degrades the RNA of RNA-DNA hybrids.</text>
</comment>
<dbReference type="AlphaFoldDB" id="A0A840HQM5"/>
<comment type="cofactor">
    <cofactor evidence="14 15">
        <name>Mn(2+)</name>
        <dbReference type="ChEBI" id="CHEBI:29035"/>
    </cofactor>
    <cofactor evidence="14 15">
        <name>Mg(2+)</name>
        <dbReference type="ChEBI" id="CHEBI:18420"/>
    </cofactor>
    <text evidence="14 15">Manganese or magnesium. Binds 1 divalent metal ion per monomer in the absence of substrate. May bind a second metal ion after substrate binding.</text>
</comment>
<dbReference type="GO" id="GO:0032299">
    <property type="term" value="C:ribonuclease H2 complex"/>
    <property type="evidence" value="ECO:0007669"/>
    <property type="project" value="TreeGrafter"/>
</dbReference>
<proteinExistence type="inferred from homology"/>
<dbReference type="Pfam" id="PF01351">
    <property type="entry name" value="RNase_HII"/>
    <property type="match status" value="1"/>
</dbReference>
<feature type="binding site" evidence="14 15">
    <location>
        <position position="18"/>
    </location>
    <ligand>
        <name>a divalent metal cation</name>
        <dbReference type="ChEBI" id="CHEBI:60240"/>
    </ligand>
</feature>
<evidence type="ECO:0000256" key="17">
    <source>
        <dbReference type="SAM" id="MobiDB-lite"/>
    </source>
</evidence>
<evidence type="ECO:0000256" key="15">
    <source>
        <dbReference type="PROSITE-ProRule" id="PRU01319"/>
    </source>
</evidence>
<keyword evidence="12 14" id="KW-0378">Hydrolase</keyword>
<dbReference type="InterPro" id="IPR012337">
    <property type="entry name" value="RNaseH-like_sf"/>
</dbReference>